<dbReference type="EMBL" id="MG264610">
    <property type="protein sequence ID" value="AUG32528.1"/>
    <property type="molecule type" value="Genomic_DNA"/>
</dbReference>
<proteinExistence type="inferred from homology"/>
<accession>A0A2H4ZPT5</accession>
<dbReference type="GO" id="GO:0008483">
    <property type="term" value="F:transaminase activity"/>
    <property type="evidence" value="ECO:0007669"/>
    <property type="project" value="UniProtKB-KW"/>
</dbReference>
<dbReference type="InterPro" id="IPR019942">
    <property type="entry name" value="DapL/ALD1"/>
</dbReference>
<gene>
    <name evidence="7" type="ORF">PLO_539</name>
</gene>
<comment type="similarity">
    <text evidence="5">Belongs to the class-I pyridoxal-phosphate-dependent aminotransferase family. LL-diaminopimelate aminotransferase subfamily.</text>
</comment>
<keyword evidence="3 7" id="KW-0808">Transferase</keyword>
<keyword evidence="4" id="KW-0663">Pyridoxal phosphate</keyword>
<protein>
    <submittedName>
        <fullName evidence="7">Aspartate aminotransferase</fullName>
    </submittedName>
</protein>
<evidence type="ECO:0000256" key="4">
    <source>
        <dbReference type="ARBA" id="ARBA00022898"/>
    </source>
</evidence>
<dbReference type="InterPro" id="IPR015422">
    <property type="entry name" value="PyrdxlP-dep_Trfase_small"/>
</dbReference>
<dbReference type="Pfam" id="PF00155">
    <property type="entry name" value="Aminotran_1_2"/>
    <property type="match status" value="1"/>
</dbReference>
<evidence type="ECO:0000256" key="3">
    <source>
        <dbReference type="ARBA" id="ARBA00022679"/>
    </source>
</evidence>
<evidence type="ECO:0000256" key="5">
    <source>
        <dbReference type="ARBA" id="ARBA00061511"/>
    </source>
</evidence>
<name>A0A2H4ZPT5_9EUKA</name>
<evidence type="ECO:0000313" key="7">
    <source>
        <dbReference type="EMBL" id="AUG32528.1"/>
    </source>
</evidence>
<reference evidence="7" key="1">
    <citation type="submission" date="2017-10" db="EMBL/GenBank/DDBJ databases">
        <title>Paulinella longichromatophora chromatophore genome.</title>
        <authorList>
            <person name="Lhee D."/>
            <person name="Yoon H.S."/>
        </authorList>
    </citation>
    <scope>NUCLEOTIDE SEQUENCE</scope>
</reference>
<dbReference type="GO" id="GO:0009862">
    <property type="term" value="P:systemic acquired resistance, salicylic acid mediated signaling pathway"/>
    <property type="evidence" value="ECO:0007669"/>
    <property type="project" value="UniProtKB-ARBA"/>
</dbReference>
<dbReference type="InterPro" id="IPR004839">
    <property type="entry name" value="Aminotransferase_I/II_large"/>
</dbReference>
<dbReference type="GO" id="GO:0030170">
    <property type="term" value="F:pyridoxal phosphate binding"/>
    <property type="evidence" value="ECO:0007669"/>
    <property type="project" value="InterPro"/>
</dbReference>
<dbReference type="CDD" id="cd00609">
    <property type="entry name" value="AAT_like"/>
    <property type="match status" value="1"/>
</dbReference>
<dbReference type="AlphaFoldDB" id="A0A2H4ZPT5"/>
<evidence type="ECO:0000256" key="1">
    <source>
        <dbReference type="ARBA" id="ARBA00001933"/>
    </source>
</evidence>
<keyword evidence="7" id="KW-0934">Plastid</keyword>
<feature type="domain" description="Aminotransferase class I/classII large" evidence="6">
    <location>
        <begin position="34"/>
        <end position="404"/>
    </location>
</feature>
<geneLocation type="plastid" evidence="7"/>
<dbReference type="HAMAP" id="MF_01642">
    <property type="entry name" value="DapL_aminotrans_1"/>
    <property type="match status" value="1"/>
</dbReference>
<dbReference type="Gene3D" id="3.40.640.10">
    <property type="entry name" value="Type I PLP-dependent aspartate aminotransferase-like (Major domain)"/>
    <property type="match status" value="1"/>
</dbReference>
<sequence>MINVNSNYLKLKANYLFPAINDRINNFLEIHPNTDIIRLGIGDVTEPLPSACRLAMKAAIDEMGTLSGFHGYGPEQGYRWLRESIAYHDFQSRGCDISPEEIFISDGSKCDSSNILDILGKDNSIAITDPVYPVYVDSNVMAGHTGNRDRKGYYKGLTYLPINAENDFTASLPKERVDLIYLCFPNNPTGAIASKSHLAEWVDYALTNDSLILFDAAYEAFIQDPNLPHSIFEIDGARKCAIEFRSFSKNAGFTGTRCAFSVVPKDLTGINGEKDKVNIWELWKRRQTTKFNGVSYIVQRGAEAVYSPEGQREVKALVDLYMTNAARIRKDLINAGFEIYGGKHAPYIWVKAPSGQTSWNFFDYLLDQAHIVGTPGSGFGRAGEGYLRLSAFNSHLNVKAAMNRIISLYAAN</sequence>
<dbReference type="Gene3D" id="3.90.1150.10">
    <property type="entry name" value="Aspartate Aminotransferase, domain 1"/>
    <property type="match status" value="1"/>
</dbReference>
<dbReference type="SUPFAM" id="SSF53383">
    <property type="entry name" value="PLP-dependent transferases"/>
    <property type="match status" value="1"/>
</dbReference>
<evidence type="ECO:0000256" key="2">
    <source>
        <dbReference type="ARBA" id="ARBA00022576"/>
    </source>
</evidence>
<dbReference type="InterPro" id="IPR015421">
    <property type="entry name" value="PyrdxlP-dep_Trfase_major"/>
</dbReference>
<dbReference type="PANTHER" id="PTHR43144">
    <property type="entry name" value="AMINOTRANSFERASE"/>
    <property type="match status" value="1"/>
</dbReference>
<comment type="cofactor">
    <cofactor evidence="1">
        <name>pyridoxal 5'-phosphate</name>
        <dbReference type="ChEBI" id="CHEBI:597326"/>
    </cofactor>
</comment>
<evidence type="ECO:0000259" key="6">
    <source>
        <dbReference type="Pfam" id="PF00155"/>
    </source>
</evidence>
<keyword evidence="2 7" id="KW-0032">Aminotransferase</keyword>
<dbReference type="NCBIfam" id="TIGR03542">
    <property type="entry name" value="DAPAT_plant"/>
    <property type="match status" value="1"/>
</dbReference>
<dbReference type="InterPro" id="IPR015424">
    <property type="entry name" value="PyrdxlP-dep_Trfase"/>
</dbReference>
<organism evidence="7">
    <name type="scientific">Paulinella longichromatophora</name>
    <dbReference type="NCBI Taxonomy" id="1708747"/>
    <lineage>
        <taxon>Eukaryota</taxon>
        <taxon>Sar</taxon>
        <taxon>Rhizaria</taxon>
        <taxon>Cercozoa</taxon>
        <taxon>Imbricatea</taxon>
        <taxon>Silicofilosea</taxon>
        <taxon>Euglyphida</taxon>
        <taxon>Paulinellidae</taxon>
        <taxon>Paulinella</taxon>
    </lineage>
</organism>
<dbReference type="FunFam" id="3.40.640.10:FF:000099">
    <property type="entry name" value="LL-diaminopimelate aminotransferase, chloroplastic"/>
    <property type="match status" value="1"/>
</dbReference>